<dbReference type="AlphaFoldDB" id="A0A8J3ZAG6"/>
<dbReference type="Pfam" id="PF00067">
    <property type="entry name" value="p450"/>
    <property type="match status" value="1"/>
</dbReference>
<dbReference type="PANTHER" id="PTHR46696">
    <property type="entry name" value="P450, PUTATIVE (EUROFUNG)-RELATED"/>
    <property type="match status" value="1"/>
</dbReference>
<dbReference type="InterPro" id="IPR036396">
    <property type="entry name" value="Cyt_P450_sf"/>
</dbReference>
<comment type="caution">
    <text evidence="8">The sequence shown here is derived from an EMBL/GenBank/DDBJ whole genome shotgun (WGS) entry which is preliminary data.</text>
</comment>
<dbReference type="PROSITE" id="PS00086">
    <property type="entry name" value="CYTOCHROME_P450"/>
    <property type="match status" value="1"/>
</dbReference>
<dbReference type="SUPFAM" id="SSF48264">
    <property type="entry name" value="Cytochrome P450"/>
    <property type="match status" value="1"/>
</dbReference>
<evidence type="ECO:0000256" key="2">
    <source>
        <dbReference type="ARBA" id="ARBA00022617"/>
    </source>
</evidence>
<proteinExistence type="inferred from homology"/>
<evidence type="ECO:0000256" key="5">
    <source>
        <dbReference type="ARBA" id="ARBA00023004"/>
    </source>
</evidence>
<dbReference type="GO" id="GO:0005506">
    <property type="term" value="F:iron ion binding"/>
    <property type="evidence" value="ECO:0007669"/>
    <property type="project" value="InterPro"/>
</dbReference>
<evidence type="ECO:0000313" key="9">
    <source>
        <dbReference type="Proteomes" id="UP000612585"/>
    </source>
</evidence>
<accession>A0A8J3ZAG6</accession>
<keyword evidence="5 7" id="KW-0408">Iron</keyword>
<evidence type="ECO:0000256" key="1">
    <source>
        <dbReference type="ARBA" id="ARBA00010617"/>
    </source>
</evidence>
<dbReference type="GO" id="GO:0016705">
    <property type="term" value="F:oxidoreductase activity, acting on paired donors, with incorporation or reduction of molecular oxygen"/>
    <property type="evidence" value="ECO:0007669"/>
    <property type="project" value="InterPro"/>
</dbReference>
<evidence type="ECO:0000256" key="7">
    <source>
        <dbReference type="RuleBase" id="RU000461"/>
    </source>
</evidence>
<dbReference type="PANTHER" id="PTHR46696:SF1">
    <property type="entry name" value="CYTOCHROME P450 YJIB-RELATED"/>
    <property type="match status" value="1"/>
</dbReference>
<dbReference type="PRINTS" id="PR00359">
    <property type="entry name" value="BP450"/>
</dbReference>
<dbReference type="Proteomes" id="UP000612585">
    <property type="component" value="Unassembled WGS sequence"/>
</dbReference>
<protein>
    <submittedName>
        <fullName evidence="8">Cytochrome P-450 like protein</fullName>
    </submittedName>
</protein>
<evidence type="ECO:0000256" key="6">
    <source>
        <dbReference type="ARBA" id="ARBA00023033"/>
    </source>
</evidence>
<dbReference type="GO" id="GO:0004497">
    <property type="term" value="F:monooxygenase activity"/>
    <property type="evidence" value="ECO:0007669"/>
    <property type="project" value="UniProtKB-KW"/>
</dbReference>
<evidence type="ECO:0000313" key="8">
    <source>
        <dbReference type="EMBL" id="GIJ60389.1"/>
    </source>
</evidence>
<sequence length="388" mass="42982">MTQQPVLVEKESPVCIADPYPVLDRLREAGPLTRVPTSFMGEVWFVTRYDLARALLADPRFSRRRPDDSEIAAVDSDPPEHTRIRSLIRQAFTFRRIEGLRPWVRAQVDAMLDTAGREGATEPVDLLEALAYPLPIAVICELLGAPPQDRAEVRRSTEKILAGEIAENREEVYDRTKRYVVGLVEEKRGNPGDDLTSGLIAARDGAARLTEPELVELIIALIAAGYATTTNLIGNGIHALLTNTDQHALLRRRPELIESAVEEFLRYESSFSAAGQIALEDVDVEGTVIRKGEVLLVSFCGANRDARRFPDPHRLDITRDPNPHLAFSHGIHHCLGAPLARMEAQVAIGALVSRFPEMRLAGPTRWRENIMRGLHELPVVLGAAATRA</sequence>
<dbReference type="GO" id="GO:0020037">
    <property type="term" value="F:heme binding"/>
    <property type="evidence" value="ECO:0007669"/>
    <property type="project" value="InterPro"/>
</dbReference>
<dbReference type="RefSeq" id="WP_204004612.1">
    <property type="nucleotide sequence ID" value="NZ_BOPG01000053.1"/>
</dbReference>
<dbReference type="CDD" id="cd11029">
    <property type="entry name" value="CYP107-like"/>
    <property type="match status" value="1"/>
</dbReference>
<dbReference type="EMBL" id="BOPG01000053">
    <property type="protein sequence ID" value="GIJ60389.1"/>
    <property type="molecule type" value="Genomic_DNA"/>
</dbReference>
<reference evidence="8" key="1">
    <citation type="submission" date="2021-01" db="EMBL/GenBank/DDBJ databases">
        <title>Whole genome shotgun sequence of Virgisporangium aurantiacum NBRC 16421.</title>
        <authorList>
            <person name="Komaki H."/>
            <person name="Tamura T."/>
        </authorList>
    </citation>
    <scope>NUCLEOTIDE SEQUENCE</scope>
    <source>
        <strain evidence="8">NBRC 16421</strain>
    </source>
</reference>
<comment type="similarity">
    <text evidence="1 7">Belongs to the cytochrome P450 family.</text>
</comment>
<keyword evidence="3 7" id="KW-0479">Metal-binding</keyword>
<keyword evidence="4 7" id="KW-0560">Oxidoreductase</keyword>
<keyword evidence="9" id="KW-1185">Reference proteome</keyword>
<evidence type="ECO:0000256" key="4">
    <source>
        <dbReference type="ARBA" id="ARBA00023002"/>
    </source>
</evidence>
<dbReference type="InterPro" id="IPR001128">
    <property type="entry name" value="Cyt_P450"/>
</dbReference>
<keyword evidence="2 7" id="KW-0349">Heme</keyword>
<dbReference type="GO" id="GO:0017000">
    <property type="term" value="P:antibiotic biosynthetic process"/>
    <property type="evidence" value="ECO:0007669"/>
    <property type="project" value="UniProtKB-ARBA"/>
</dbReference>
<dbReference type="InterPro" id="IPR002397">
    <property type="entry name" value="Cyt_P450_B"/>
</dbReference>
<name>A0A8J3ZAG6_9ACTN</name>
<evidence type="ECO:0000256" key="3">
    <source>
        <dbReference type="ARBA" id="ARBA00022723"/>
    </source>
</evidence>
<dbReference type="FunFam" id="1.10.630.10:FF:000018">
    <property type="entry name" value="Cytochrome P450 monooxygenase"/>
    <property type="match status" value="1"/>
</dbReference>
<dbReference type="InterPro" id="IPR017972">
    <property type="entry name" value="Cyt_P450_CS"/>
</dbReference>
<gene>
    <name evidence="8" type="ORF">Vau01_079050</name>
</gene>
<organism evidence="8 9">
    <name type="scientific">Virgisporangium aurantiacum</name>
    <dbReference type="NCBI Taxonomy" id="175570"/>
    <lineage>
        <taxon>Bacteria</taxon>
        <taxon>Bacillati</taxon>
        <taxon>Actinomycetota</taxon>
        <taxon>Actinomycetes</taxon>
        <taxon>Micromonosporales</taxon>
        <taxon>Micromonosporaceae</taxon>
        <taxon>Virgisporangium</taxon>
    </lineage>
</organism>
<keyword evidence="6 7" id="KW-0503">Monooxygenase</keyword>
<dbReference type="Gene3D" id="1.10.630.10">
    <property type="entry name" value="Cytochrome P450"/>
    <property type="match status" value="1"/>
</dbReference>